<evidence type="ECO:0008006" key="5">
    <source>
        <dbReference type="Google" id="ProtNLM"/>
    </source>
</evidence>
<evidence type="ECO:0000256" key="2">
    <source>
        <dbReference type="SAM" id="Phobius"/>
    </source>
</evidence>
<name>A0A2V4NZC2_9ACTN</name>
<gene>
    <name evidence="3" type="ORF">C7C46_04055</name>
</gene>
<dbReference type="Proteomes" id="UP000248039">
    <property type="component" value="Unassembled WGS sequence"/>
</dbReference>
<keyword evidence="2" id="KW-1133">Transmembrane helix</keyword>
<evidence type="ECO:0000313" key="4">
    <source>
        <dbReference type="Proteomes" id="UP000248039"/>
    </source>
</evidence>
<accession>A0A2V4NZC2</accession>
<feature type="transmembrane region" description="Helical" evidence="2">
    <location>
        <begin position="241"/>
        <end position="260"/>
    </location>
</feature>
<dbReference type="AlphaFoldDB" id="A0A2V4NZC2"/>
<feature type="compositionally biased region" description="Low complexity" evidence="1">
    <location>
        <begin position="192"/>
        <end position="236"/>
    </location>
</feature>
<comment type="caution">
    <text evidence="3">The sequence shown here is derived from an EMBL/GenBank/DDBJ whole genome shotgun (WGS) entry which is preliminary data.</text>
</comment>
<dbReference type="OrthoDB" id="3275941at2"/>
<evidence type="ECO:0000313" key="3">
    <source>
        <dbReference type="EMBL" id="PYC87576.1"/>
    </source>
</evidence>
<sequence length="267" mass="26972">MDQDIPVYAALSRTVADSMRSDKAAAWAQLNVKPGGLTTTISGLPAQIPLDGKPHPFQVSIKTANHFDWHLTKASFLVFAGQGIAGADAGPSACDGEVDVQDPATGVWHKVGTKIAGGEDNDVDLVKWATGPVDNRVLNARISLGKNWKSNPKGAELSFGYYPGEGPNYFWTTQTFTTTQVAGAPDCVSHDGSAAGTPSPAPAAATTAGTAATTGSATATATPAATGGKELASTGSSGSGLIAGAGAALLAAGAGVLVLMRRRGRRA</sequence>
<keyword evidence="2" id="KW-0812">Transmembrane</keyword>
<protein>
    <recommendedName>
        <fullName evidence="5">Gram-positive cocci surface proteins LPxTG domain-containing protein</fullName>
    </recommendedName>
</protein>
<evidence type="ECO:0000256" key="1">
    <source>
        <dbReference type="SAM" id="MobiDB-lite"/>
    </source>
</evidence>
<reference evidence="3 4" key="1">
    <citation type="submission" date="2018-03" db="EMBL/GenBank/DDBJ databases">
        <title>Bioinformatic expansion and discovery of thiopeptide antibiotics.</title>
        <authorList>
            <person name="Schwalen C.J."/>
            <person name="Hudson G.A."/>
            <person name="Mitchell D.A."/>
        </authorList>
    </citation>
    <scope>NUCLEOTIDE SEQUENCE [LARGE SCALE GENOMIC DNA]</scope>
    <source>
        <strain evidence="3 4">ATCC 21389</strain>
    </source>
</reference>
<keyword evidence="4" id="KW-1185">Reference proteome</keyword>
<keyword evidence="2" id="KW-0472">Membrane</keyword>
<organism evidence="3 4">
    <name type="scientific">Streptomyces tateyamensis</name>
    <dbReference type="NCBI Taxonomy" id="565073"/>
    <lineage>
        <taxon>Bacteria</taxon>
        <taxon>Bacillati</taxon>
        <taxon>Actinomycetota</taxon>
        <taxon>Actinomycetes</taxon>
        <taxon>Kitasatosporales</taxon>
        <taxon>Streptomycetaceae</taxon>
        <taxon>Streptomyces</taxon>
    </lineage>
</organism>
<dbReference type="EMBL" id="PYBW01000013">
    <property type="protein sequence ID" value="PYC87576.1"/>
    <property type="molecule type" value="Genomic_DNA"/>
</dbReference>
<dbReference type="NCBIfam" id="TIGR01167">
    <property type="entry name" value="LPXTG_anchor"/>
    <property type="match status" value="1"/>
</dbReference>
<proteinExistence type="predicted"/>
<feature type="region of interest" description="Disordered" evidence="1">
    <location>
        <begin position="191"/>
        <end position="236"/>
    </location>
</feature>